<evidence type="ECO:0000256" key="4">
    <source>
        <dbReference type="ARBA" id="ARBA00022840"/>
    </source>
</evidence>
<organism evidence="6 7">
    <name type="scientific">Dichelobacter nodosus (strain VCS1703A)</name>
    <dbReference type="NCBI Taxonomy" id="246195"/>
    <lineage>
        <taxon>Bacteria</taxon>
        <taxon>Pseudomonadati</taxon>
        <taxon>Pseudomonadota</taxon>
        <taxon>Gammaproteobacteria</taxon>
        <taxon>Cardiobacteriales</taxon>
        <taxon>Cardiobacteriaceae</taxon>
        <taxon>Dichelobacter</taxon>
    </lineage>
</organism>
<dbReference type="OrthoDB" id="9802264at2"/>
<dbReference type="GO" id="GO:0016887">
    <property type="term" value="F:ATP hydrolysis activity"/>
    <property type="evidence" value="ECO:0007669"/>
    <property type="project" value="InterPro"/>
</dbReference>
<dbReference type="InterPro" id="IPR003593">
    <property type="entry name" value="AAA+_ATPase"/>
</dbReference>
<dbReference type="eggNOG" id="COG1116">
    <property type="taxonomic scope" value="Bacteria"/>
</dbReference>
<dbReference type="GO" id="GO:0005524">
    <property type="term" value="F:ATP binding"/>
    <property type="evidence" value="ECO:0007669"/>
    <property type="project" value="UniProtKB-KW"/>
</dbReference>
<gene>
    <name evidence="6" type="ordered locus">DNO_0257</name>
</gene>
<dbReference type="Gene3D" id="3.40.50.300">
    <property type="entry name" value="P-loop containing nucleotide triphosphate hydrolases"/>
    <property type="match status" value="1"/>
</dbReference>
<dbReference type="InterPro" id="IPR050166">
    <property type="entry name" value="ABC_transporter_ATP-bind"/>
</dbReference>
<dbReference type="HOGENOM" id="CLU_000604_1_22_6"/>
<dbReference type="PANTHER" id="PTHR42788">
    <property type="entry name" value="TAURINE IMPORT ATP-BINDING PROTEIN-RELATED"/>
    <property type="match status" value="1"/>
</dbReference>
<evidence type="ECO:0000313" key="6">
    <source>
        <dbReference type="EMBL" id="ABQ13974.1"/>
    </source>
</evidence>
<keyword evidence="3" id="KW-0547">Nucleotide-binding</keyword>
<accession>A5EWC9</accession>
<name>A5EWC9_DICNV</name>
<evidence type="ECO:0000256" key="3">
    <source>
        <dbReference type="ARBA" id="ARBA00022741"/>
    </source>
</evidence>
<dbReference type="SMART" id="SM00382">
    <property type="entry name" value="AAA"/>
    <property type="match status" value="1"/>
</dbReference>
<comment type="similarity">
    <text evidence="1">Belongs to the ABC transporter superfamily.</text>
</comment>
<protein>
    <submittedName>
        <fullName evidence="6">ABC transporter domain protein</fullName>
    </submittedName>
</protein>
<dbReference type="Proteomes" id="UP000000248">
    <property type="component" value="Chromosome"/>
</dbReference>
<dbReference type="SUPFAM" id="SSF52540">
    <property type="entry name" value="P-loop containing nucleoside triphosphate hydrolases"/>
    <property type="match status" value="1"/>
</dbReference>
<proteinExistence type="inferred from homology"/>
<dbReference type="InterPro" id="IPR003439">
    <property type="entry name" value="ABC_transporter-like_ATP-bd"/>
</dbReference>
<dbReference type="AlphaFoldDB" id="A5EWC9"/>
<sequence length="239" mass="26141">MTSVTVSIKNLYLSYGAHVIFQDFSHDFAANAWHVILGRSGCGKSSLLHAIAGLLAANGQQRGSIDDGAGNSLSGRLRWMAQENDLLPWLNIEDNVLLGAHVRGEAKNAAAVERLLTACGLKVNNKKRPQQLSGGERQRLALARTLIDDAPLILMDEPFSALDAITRYQLQNLATELLVDRTVIMITHDPAEALRLANYLYVLENGALTELPLPAAAPPRAFTSEGFAERQQQLLEHLR</sequence>
<dbReference type="InterPro" id="IPR017871">
    <property type="entry name" value="ABC_transporter-like_CS"/>
</dbReference>
<dbReference type="KEGG" id="dno:DNO_0257"/>
<dbReference type="PANTHER" id="PTHR42788:SF19">
    <property type="entry name" value="ALIPHATIC SULFONATES IMPORT ATP-BINDING PROTEIN SSUB 2"/>
    <property type="match status" value="1"/>
</dbReference>
<dbReference type="PROSITE" id="PS50893">
    <property type="entry name" value="ABC_TRANSPORTER_2"/>
    <property type="match status" value="1"/>
</dbReference>
<dbReference type="Pfam" id="PF00005">
    <property type="entry name" value="ABC_tran"/>
    <property type="match status" value="1"/>
</dbReference>
<evidence type="ECO:0000256" key="2">
    <source>
        <dbReference type="ARBA" id="ARBA00022448"/>
    </source>
</evidence>
<dbReference type="InterPro" id="IPR027417">
    <property type="entry name" value="P-loop_NTPase"/>
</dbReference>
<dbReference type="PROSITE" id="PS00211">
    <property type="entry name" value="ABC_TRANSPORTER_1"/>
    <property type="match status" value="1"/>
</dbReference>
<dbReference type="EMBL" id="CP000513">
    <property type="protein sequence ID" value="ABQ13974.1"/>
    <property type="molecule type" value="Genomic_DNA"/>
</dbReference>
<evidence type="ECO:0000259" key="5">
    <source>
        <dbReference type="PROSITE" id="PS50893"/>
    </source>
</evidence>
<dbReference type="STRING" id="246195.DNO_0257"/>
<keyword evidence="2" id="KW-0813">Transport</keyword>
<dbReference type="RefSeq" id="WP_012030604.1">
    <property type="nucleotide sequence ID" value="NC_009446.1"/>
</dbReference>
<reference evidence="6 7" key="1">
    <citation type="journal article" date="2007" name="Nat. Biotechnol.">
        <title>Genome sequence and identification of candidate vaccine antigens from the animal pathogen Dichelobacter nodosus.</title>
        <authorList>
            <person name="Myers G.S."/>
            <person name="Parker D."/>
            <person name="Al-Hasani K."/>
            <person name="Kennan R.M."/>
            <person name="Seemann T."/>
            <person name="Ren Q."/>
            <person name="Badger J.H."/>
            <person name="Selengut J.D."/>
            <person name="Deboy R.T."/>
            <person name="Tettelin H."/>
            <person name="Boyce J.D."/>
            <person name="McCarl V.P."/>
            <person name="Han X."/>
            <person name="Nelson W.C."/>
            <person name="Madupu R."/>
            <person name="Mohamoud Y."/>
            <person name="Holley T."/>
            <person name="Fedorova N."/>
            <person name="Khouri H."/>
            <person name="Bottomley S.P."/>
            <person name="Whittington R.J."/>
            <person name="Adler B."/>
            <person name="Songer J.G."/>
            <person name="Rood J.I."/>
            <person name="Paulsen I.T."/>
        </authorList>
    </citation>
    <scope>NUCLEOTIDE SEQUENCE [LARGE SCALE GENOMIC DNA]</scope>
    <source>
        <strain evidence="6 7">VCS1703A</strain>
    </source>
</reference>
<keyword evidence="4" id="KW-0067">ATP-binding</keyword>
<evidence type="ECO:0000313" key="7">
    <source>
        <dbReference type="Proteomes" id="UP000000248"/>
    </source>
</evidence>
<keyword evidence="7" id="KW-1185">Reference proteome</keyword>
<evidence type="ECO:0000256" key="1">
    <source>
        <dbReference type="ARBA" id="ARBA00005417"/>
    </source>
</evidence>
<feature type="domain" description="ABC transporter" evidence="5">
    <location>
        <begin position="6"/>
        <end position="230"/>
    </location>
</feature>